<gene>
    <name evidence="1" type="ORF">J2X31_002126</name>
</gene>
<sequence length="118" mass="13187">MSKELISLMEENLVHVWSQRNASERIKSIQTIYSEDSGLYHIGHQTKGFEAINNSVSNVVANMPKDFIFFKLKPVTINNNIGRLIWGLGPNAASIVATGMDIAVFEDGKIKSLYVFLD</sequence>
<dbReference type="EMBL" id="JAVDVI010000008">
    <property type="protein sequence ID" value="MDR6968111.1"/>
    <property type="molecule type" value="Genomic_DNA"/>
</dbReference>
<comment type="caution">
    <text evidence="1">The sequence shown here is derived from an EMBL/GenBank/DDBJ whole genome shotgun (WGS) entry which is preliminary data.</text>
</comment>
<protein>
    <recommendedName>
        <fullName evidence="3">Nuclear transport factor 2 family protein</fullName>
    </recommendedName>
</protein>
<evidence type="ECO:0000313" key="2">
    <source>
        <dbReference type="Proteomes" id="UP001255185"/>
    </source>
</evidence>
<proteinExistence type="predicted"/>
<accession>A0ABU1TQD1</accession>
<dbReference type="Gene3D" id="3.10.450.50">
    <property type="match status" value="1"/>
</dbReference>
<keyword evidence="2" id="KW-1185">Reference proteome</keyword>
<reference evidence="1 2" key="1">
    <citation type="submission" date="2023-07" db="EMBL/GenBank/DDBJ databases">
        <title>Sorghum-associated microbial communities from plants grown in Nebraska, USA.</title>
        <authorList>
            <person name="Schachtman D."/>
        </authorList>
    </citation>
    <scope>NUCLEOTIDE SEQUENCE [LARGE SCALE GENOMIC DNA]</scope>
    <source>
        <strain evidence="1 2">3773</strain>
    </source>
</reference>
<evidence type="ECO:0000313" key="1">
    <source>
        <dbReference type="EMBL" id="MDR6968111.1"/>
    </source>
</evidence>
<dbReference type="InterPro" id="IPR032710">
    <property type="entry name" value="NTF2-like_dom_sf"/>
</dbReference>
<dbReference type="Proteomes" id="UP001255185">
    <property type="component" value="Unassembled WGS sequence"/>
</dbReference>
<name>A0ABU1TQD1_9FLAO</name>
<dbReference type="SUPFAM" id="SSF54427">
    <property type="entry name" value="NTF2-like"/>
    <property type="match status" value="1"/>
</dbReference>
<evidence type="ECO:0008006" key="3">
    <source>
        <dbReference type="Google" id="ProtNLM"/>
    </source>
</evidence>
<dbReference type="RefSeq" id="WP_310026556.1">
    <property type="nucleotide sequence ID" value="NZ_JAVDVI010000008.1"/>
</dbReference>
<organism evidence="1 2">
    <name type="scientific">Flavobacterium arsenatis</name>
    <dbReference type="NCBI Taxonomy" id="1484332"/>
    <lineage>
        <taxon>Bacteria</taxon>
        <taxon>Pseudomonadati</taxon>
        <taxon>Bacteroidota</taxon>
        <taxon>Flavobacteriia</taxon>
        <taxon>Flavobacteriales</taxon>
        <taxon>Flavobacteriaceae</taxon>
        <taxon>Flavobacterium</taxon>
    </lineage>
</organism>